<dbReference type="Proteomes" id="UP000030647">
    <property type="component" value="Unassembled WGS sequence"/>
</dbReference>
<keyword evidence="2" id="KW-1185">Reference proteome</keyword>
<evidence type="ECO:0000313" key="1">
    <source>
        <dbReference type="EMBL" id="ERL66123.1"/>
    </source>
</evidence>
<sequence>MMAEIKQIGAQRMIGYPYLPTMMDGNGSFYSAWQEFLGSDAPAQLDAHQTGTKNRSALIVFSPYSFVYYIGALFPTGTEKFGDFVTFDLPDSRAAVYTEPADTIIYQMGVNQGIERLMKQYKDAKLAIPDHLALTSKPYLLETWRLDDQAAVQEHGGIMYIGSPQDSQPDEYED</sequence>
<gene>
    <name evidence="1" type="ORF">L248_1215</name>
</gene>
<dbReference type="RefSeq" id="WP_022528500.1">
    <property type="nucleotide sequence ID" value="NZ_KI271583.1"/>
</dbReference>
<name>U4TWA0_9LACO</name>
<dbReference type="AlphaFoldDB" id="U4TWA0"/>
<proteinExistence type="predicted"/>
<accession>U4TWA0</accession>
<reference evidence="2" key="1">
    <citation type="journal article" date="2013" name="Genome Announc.">
        <title>Whole-Genome Sequencing of Lactobacillus shenzhenensis Strain LY-73T.</title>
        <authorList>
            <person name="Lin Z."/>
            <person name="Liu Z."/>
            <person name="Yang R."/>
            <person name="Zou Y."/>
            <person name="Wan D."/>
            <person name="Chen J."/>
            <person name="Guo M."/>
            <person name="Zhao J."/>
            <person name="Fang C."/>
            <person name="Yang R."/>
            <person name="Liu F."/>
        </authorList>
    </citation>
    <scope>NUCLEOTIDE SEQUENCE [LARGE SCALE GENOMIC DNA]</scope>
    <source>
        <strain evidence="2">LY-73</strain>
    </source>
</reference>
<dbReference type="EMBL" id="KI271583">
    <property type="protein sequence ID" value="ERL66123.1"/>
    <property type="molecule type" value="Genomic_DNA"/>
</dbReference>
<evidence type="ECO:0000313" key="2">
    <source>
        <dbReference type="Proteomes" id="UP000030647"/>
    </source>
</evidence>
<protein>
    <submittedName>
        <fullName evidence="1">Uncharacterized protein</fullName>
    </submittedName>
</protein>
<organism evidence="1 2">
    <name type="scientific">Schleiferilactobacillus shenzhenensis LY-73</name>
    <dbReference type="NCBI Taxonomy" id="1231336"/>
    <lineage>
        <taxon>Bacteria</taxon>
        <taxon>Bacillati</taxon>
        <taxon>Bacillota</taxon>
        <taxon>Bacilli</taxon>
        <taxon>Lactobacillales</taxon>
        <taxon>Lactobacillaceae</taxon>
        <taxon>Schleiferilactobacillus</taxon>
    </lineage>
</organism>
<dbReference type="eggNOG" id="ENOG5030AEE">
    <property type="taxonomic scope" value="Bacteria"/>
</dbReference>
<dbReference type="HOGENOM" id="CLU_1538184_0_0_9"/>